<dbReference type="Gene3D" id="1.10.390.10">
    <property type="entry name" value="Neutral Protease Domain 2"/>
    <property type="match status" value="1"/>
</dbReference>
<sequence length="1839" mass="202276">MDLDLALPPPDDDVLNEQHHRIYAPPPRVAARFYRPSQARRRSSAASSRRNSFSSAHSRCSSVQHASARNAADNGQSKYVAQHLRRASFLEDRRARLADRAAHAEKVRLRAALAKAAPRGPTASEERALAAQQARERNLAEIVATCAEEVRKAKLVAELTKERREQEIAKMRAQIEERMAEAERRREELLSKNATKRSRGQSVAAARRTGDDAPSQTKEGGGEEEQEQEEEEATKPSLTEDAAAARIQGWWRGRTRRLVTLTFNALGLSVDGIRDTLFDTVVQLLAQEDVLVVTARLLRICGLREGDPASVAEMAAVRTFLSAFLILGHPNQVLSNKHDERDEAEAGAGDALGAHRLPIADLANPQLRDLVGKAKDLLVCFENILARLTASNRYTCPPALRDALPESYAVFYNAFIAWKSRDSDALIEVMLMQFVELDAIFHTVKDATDDAAAALYRQSIQDSQLMLVVRIKKLAGAERGKRLIFKAVSEARRSRRSKKKSGDTKPRVVAESSACGGGDGDDDAAATATSLVSAESHTLMMTPPATPPGGGDRKRPDDAATPKAGVLNGLLPDNRVVVHELAINREYQIPAPEYVEHKAALARPVYAKMRAAVARSDTAANFGYFMLMVGYIRDKLRRLLKPGNSMHNLIGEMLDPEMAEKQFRVGSFSYEKFFSAMGSLLPKLCAPFRDDEVRDLVQNKLGGQDLIDRVEALNGFIDVMMCDYINYLLKTAAPRLIESAAQYEAKRFDADVARGGMGLAAAEAAWRSARAKVTAEAQKRDPEGVGHGRPTHASPQPTAARFYAQMLVDVFTQPTPVRAEHIPEMLRLDGQRVADVSATVQRIVTAGAVLLQCKNLLKRDVRSPWKTEANRIMAVLEADHASAEATLQGTMAALEAGRSMPAATRGHLRALVAKVLKAGREMGRQGAEPREPVLRLLLARLRGNILARLAPGSASDKVRAANAAGERLASLGLSEFVDRVRGIADLLDKILPDNIKPVHYNLSLRDLDFKNWTYQGTVTIDAEIVRPTKELVINTLDIKIRHAKVVVADRPEAPSQAVESTNVSYDPRAQRATIVFGQEPAAPARASVVVGFEGVLNNDMAGFYRSKYKPAAPASPSVPRDDEWHYMLSTQFESCDARRAFPCFDEPNLKATFDFEIEVPADQVALSNMPVRASRPTRDGWRLVSFETSPVMSTYLLAWAVGDFEYVERLTERRYDGGRQLPVRVYTTRGLKEQGRWALEHAPKFIDFFSDIFGIDYPLPKADLLAVHEFTHGAMENWGLVTYRTTQVLFDDETSDARFRNAVAYVVAHELAHQWFGNLVTMDWWDELWLNEGFATWVGWHAVDHLHPDWQVWAQFANEGMEAAFRLDGIRASHPIHVPVRDALDVNQIFDSISYLKGCSAIRMLASHLGVDTFLRGVSSYLKAHAYGNAKTDALWAALAEASGRDVAALMGPWIAKVGHPVVTVTEDGPGRISVRQSRFLSTGDVEPADDTTLWWVPLGLEGQRGGGGGGGGVASLERREQTIRDVDDGFYKLNSGATGFYRVNYPPARLAKLSTQLGRLTAEDKISIVGSTADLAFAGDSTTAALLTFLQGFGKEETHPLVWNQVLDSVASVRSVFAEDDDISKGLDRFVLQLIRDKVGEVGWEAADNEGYLDTMLRKAVIAAAVAAGHAEADTARAVAILKKEWFTTTSVDGKLLCLGALAAAEREPALAAVVAFNFNAAPPSDAVGPADMHVLGAGLAATPAGRRAQWAFLKSRWDACVAKLGNPIVVDRFVRVSLGGFTTRAELDDVEGFFRGRDTKSFDRTLETVKDRIRARAAYRQRDEGALRQWLVENKFL</sequence>
<dbReference type="Proteomes" id="UP000054053">
    <property type="component" value="Unassembled WGS sequence"/>
</dbReference>
<dbReference type="GO" id="GO:0042277">
    <property type="term" value="F:peptide binding"/>
    <property type="evidence" value="ECO:0007669"/>
    <property type="project" value="TreeGrafter"/>
</dbReference>
<dbReference type="GO" id="GO:0005737">
    <property type="term" value="C:cytoplasm"/>
    <property type="evidence" value="ECO:0007669"/>
    <property type="project" value="TreeGrafter"/>
</dbReference>
<dbReference type="InterPro" id="IPR001930">
    <property type="entry name" value="Peptidase_M1"/>
</dbReference>
<evidence type="ECO:0000256" key="7">
    <source>
        <dbReference type="ARBA" id="ARBA00022833"/>
    </source>
</evidence>
<feature type="binding site" evidence="10">
    <location>
        <position position="1309"/>
    </location>
    <ligand>
        <name>Zn(2+)</name>
        <dbReference type="ChEBI" id="CHEBI:29105"/>
        <note>catalytic</note>
    </ligand>
</feature>
<dbReference type="GO" id="GO:0006508">
    <property type="term" value="P:proteolysis"/>
    <property type="evidence" value="ECO:0007669"/>
    <property type="project" value="UniProtKB-KW"/>
</dbReference>
<evidence type="ECO:0000256" key="5">
    <source>
        <dbReference type="ARBA" id="ARBA00022723"/>
    </source>
</evidence>
<evidence type="ECO:0000256" key="10">
    <source>
        <dbReference type="PIRSR" id="PIRSR634016-3"/>
    </source>
</evidence>
<dbReference type="Pfam" id="PF11838">
    <property type="entry name" value="ERAP1_C"/>
    <property type="match status" value="2"/>
</dbReference>
<name>A0A1B5L4J9_USTVR</name>
<evidence type="ECO:0000313" key="17">
    <source>
        <dbReference type="Proteomes" id="UP000054053"/>
    </source>
</evidence>
<dbReference type="CDD" id="cd09601">
    <property type="entry name" value="M1_APN-Q_like"/>
    <property type="match status" value="1"/>
</dbReference>
<dbReference type="GO" id="GO:0043171">
    <property type="term" value="P:peptide catabolic process"/>
    <property type="evidence" value="ECO:0007669"/>
    <property type="project" value="TreeGrafter"/>
</dbReference>
<dbReference type="Pfam" id="PF17900">
    <property type="entry name" value="Peptidase_M1_N"/>
    <property type="match status" value="1"/>
</dbReference>
<evidence type="ECO:0000256" key="1">
    <source>
        <dbReference type="ARBA" id="ARBA00010136"/>
    </source>
</evidence>
<comment type="similarity">
    <text evidence="2">Belongs to the TCP11 family.</text>
</comment>
<dbReference type="Pfam" id="PF05794">
    <property type="entry name" value="Tcp11"/>
    <property type="match status" value="1"/>
</dbReference>
<evidence type="ECO:0000259" key="13">
    <source>
        <dbReference type="Pfam" id="PF01433"/>
    </source>
</evidence>
<feature type="domain" description="ERAP1-like C-terminal" evidence="14">
    <location>
        <begin position="1683"/>
        <end position="1817"/>
    </location>
</feature>
<keyword evidence="6" id="KW-0378">Hydrolase</keyword>
<dbReference type="InterPro" id="IPR042097">
    <property type="entry name" value="Aminopeptidase_N-like_N_sf"/>
</dbReference>
<feature type="region of interest" description="Disordered" evidence="12">
    <location>
        <begin position="777"/>
        <end position="796"/>
    </location>
</feature>
<comment type="caution">
    <text evidence="16">The sequence shown here is derived from an EMBL/GenBank/DDBJ whole genome shotgun (WGS) entry which is preliminary data.</text>
</comment>
<protein>
    <submittedName>
        <fullName evidence="16">Uncharacterized protein</fullName>
    </submittedName>
</protein>
<keyword evidence="4" id="KW-0645">Protease</keyword>
<dbReference type="InterPro" id="IPR008862">
    <property type="entry name" value="Tcp11"/>
</dbReference>
<feature type="site" description="Transition state stabilizer" evidence="11">
    <location>
        <position position="1395"/>
    </location>
</feature>
<dbReference type="InterPro" id="IPR027268">
    <property type="entry name" value="Peptidase_M4/M1_CTD_sf"/>
</dbReference>
<keyword evidence="8" id="KW-0482">Metalloprotease</keyword>
<feature type="binding site" evidence="10">
    <location>
        <position position="1313"/>
    </location>
    <ligand>
        <name>Zn(2+)</name>
        <dbReference type="ChEBI" id="CHEBI:29105"/>
        <note>catalytic</note>
    </ligand>
</feature>
<feature type="compositionally biased region" description="Polar residues" evidence="12">
    <location>
        <begin position="60"/>
        <end position="75"/>
    </location>
</feature>
<feature type="region of interest" description="Disordered" evidence="12">
    <location>
        <begin position="186"/>
        <end position="239"/>
    </location>
</feature>
<dbReference type="InterPro" id="IPR014782">
    <property type="entry name" value="Peptidase_M1_dom"/>
</dbReference>
<feature type="compositionally biased region" description="Low complexity" evidence="12">
    <location>
        <begin position="44"/>
        <end position="59"/>
    </location>
</feature>
<dbReference type="PANTHER" id="PTHR11533:SF171">
    <property type="entry name" value="AMINOPEPTIDASE"/>
    <property type="match status" value="1"/>
</dbReference>
<reference evidence="17" key="1">
    <citation type="journal article" date="2016" name="Genome Announc.">
        <title>Genome sequence of Ustilaginoidea virens IPU010, a rice pathogenic fungus causing false smut.</title>
        <authorList>
            <person name="Kumagai T."/>
            <person name="Ishii T."/>
            <person name="Terai G."/>
            <person name="Umemura M."/>
            <person name="Machida M."/>
            <person name="Asai K."/>
        </authorList>
    </citation>
    <scope>NUCLEOTIDE SEQUENCE [LARGE SCALE GENOMIC DNA]</scope>
    <source>
        <strain evidence="17">IPU010</strain>
    </source>
</reference>
<dbReference type="FunFam" id="1.10.390.10:FF:000001">
    <property type="entry name" value="Aminopeptidase"/>
    <property type="match status" value="1"/>
</dbReference>
<dbReference type="GO" id="GO:0016020">
    <property type="term" value="C:membrane"/>
    <property type="evidence" value="ECO:0007669"/>
    <property type="project" value="TreeGrafter"/>
</dbReference>
<evidence type="ECO:0000256" key="8">
    <source>
        <dbReference type="ARBA" id="ARBA00023049"/>
    </source>
</evidence>
<feature type="compositionally biased region" description="Acidic residues" evidence="12">
    <location>
        <begin position="222"/>
        <end position="232"/>
    </location>
</feature>
<evidence type="ECO:0000256" key="9">
    <source>
        <dbReference type="PIRSR" id="PIRSR634016-1"/>
    </source>
</evidence>
<evidence type="ECO:0000256" key="11">
    <source>
        <dbReference type="PIRSR" id="PIRSR634016-4"/>
    </source>
</evidence>
<feature type="domain" description="ERAP1-like C-terminal" evidence="14">
    <location>
        <begin position="1531"/>
        <end position="1674"/>
    </location>
</feature>
<evidence type="ECO:0000256" key="6">
    <source>
        <dbReference type="ARBA" id="ARBA00022801"/>
    </source>
</evidence>
<dbReference type="PRINTS" id="PR00756">
    <property type="entry name" value="ALADIPTASE"/>
</dbReference>
<comment type="cofactor">
    <cofactor evidence="10">
        <name>Zn(2+)</name>
        <dbReference type="ChEBI" id="CHEBI:29105"/>
    </cofactor>
    <text evidence="10">Binds 1 zinc ion per subunit.</text>
</comment>
<evidence type="ECO:0000259" key="15">
    <source>
        <dbReference type="Pfam" id="PF17900"/>
    </source>
</evidence>
<dbReference type="SUPFAM" id="SSF55486">
    <property type="entry name" value="Metalloproteases ('zincins'), catalytic domain"/>
    <property type="match status" value="1"/>
</dbReference>
<dbReference type="InterPro" id="IPR024571">
    <property type="entry name" value="ERAP1-like_C_dom"/>
</dbReference>
<evidence type="ECO:0000256" key="4">
    <source>
        <dbReference type="ARBA" id="ARBA00022670"/>
    </source>
</evidence>
<feature type="region of interest" description="Disordered" evidence="12">
    <location>
        <begin position="494"/>
        <end position="566"/>
    </location>
</feature>
<feature type="domain" description="Aminopeptidase N-like N-terminal" evidence="15">
    <location>
        <begin position="996"/>
        <end position="1196"/>
    </location>
</feature>
<keyword evidence="7 10" id="KW-0862">Zinc</keyword>
<dbReference type="InterPro" id="IPR034016">
    <property type="entry name" value="M1_APN-typ"/>
</dbReference>
<dbReference type="GO" id="GO:0070006">
    <property type="term" value="F:metalloaminopeptidase activity"/>
    <property type="evidence" value="ECO:0007669"/>
    <property type="project" value="TreeGrafter"/>
</dbReference>
<feature type="compositionally biased region" description="Basic and acidic residues" evidence="12">
    <location>
        <begin position="551"/>
        <end position="560"/>
    </location>
</feature>
<dbReference type="InterPro" id="IPR050344">
    <property type="entry name" value="Peptidase_M1_aminopeptidases"/>
</dbReference>
<dbReference type="EMBL" id="BBTG02000009">
    <property type="protein sequence ID" value="GAO17391.1"/>
    <property type="molecule type" value="Genomic_DNA"/>
</dbReference>
<dbReference type="SUPFAM" id="SSF63737">
    <property type="entry name" value="Leukotriene A4 hydrolase N-terminal domain"/>
    <property type="match status" value="1"/>
</dbReference>
<comment type="similarity">
    <text evidence="1">Belongs to the peptidase M1 family.</text>
</comment>
<evidence type="ECO:0000313" key="16">
    <source>
        <dbReference type="EMBL" id="GAO17391.1"/>
    </source>
</evidence>
<dbReference type="Gene3D" id="2.60.40.1730">
    <property type="entry name" value="tricorn interacting facor f3 domain"/>
    <property type="match status" value="1"/>
</dbReference>
<dbReference type="Pfam" id="PF01433">
    <property type="entry name" value="Peptidase_M1"/>
    <property type="match status" value="1"/>
</dbReference>
<organism evidence="16 17">
    <name type="scientific">Ustilaginoidea virens</name>
    <name type="common">Rice false smut fungus</name>
    <name type="synonym">Villosiclava virens</name>
    <dbReference type="NCBI Taxonomy" id="1159556"/>
    <lineage>
        <taxon>Eukaryota</taxon>
        <taxon>Fungi</taxon>
        <taxon>Dikarya</taxon>
        <taxon>Ascomycota</taxon>
        <taxon>Pezizomycotina</taxon>
        <taxon>Sordariomycetes</taxon>
        <taxon>Hypocreomycetidae</taxon>
        <taxon>Hypocreales</taxon>
        <taxon>Clavicipitaceae</taxon>
        <taxon>Ustilaginoidea</taxon>
    </lineage>
</organism>
<evidence type="ECO:0000256" key="2">
    <source>
        <dbReference type="ARBA" id="ARBA00010954"/>
    </source>
</evidence>
<feature type="domain" description="Peptidase M1 membrane alanine aminopeptidase" evidence="13">
    <location>
        <begin position="1237"/>
        <end position="1454"/>
    </location>
</feature>
<evidence type="ECO:0000256" key="12">
    <source>
        <dbReference type="SAM" id="MobiDB-lite"/>
    </source>
</evidence>
<keyword evidence="5 10" id="KW-0479">Metal-binding</keyword>
<evidence type="ECO:0000259" key="14">
    <source>
        <dbReference type="Pfam" id="PF11838"/>
    </source>
</evidence>
<dbReference type="InterPro" id="IPR045357">
    <property type="entry name" value="Aminopeptidase_N-like_N"/>
</dbReference>
<accession>A0A1B5L4J9</accession>
<dbReference type="GO" id="GO:0008270">
    <property type="term" value="F:zinc ion binding"/>
    <property type="evidence" value="ECO:0007669"/>
    <property type="project" value="InterPro"/>
</dbReference>
<keyword evidence="3" id="KW-0031">Aminopeptidase</keyword>
<gene>
    <name evidence="16" type="ORF">UVI_02024270</name>
</gene>
<feature type="region of interest" description="Disordered" evidence="12">
    <location>
        <begin position="1"/>
        <end position="75"/>
    </location>
</feature>
<evidence type="ECO:0000256" key="3">
    <source>
        <dbReference type="ARBA" id="ARBA00022438"/>
    </source>
</evidence>
<dbReference type="Gene3D" id="1.25.50.20">
    <property type="match status" value="2"/>
</dbReference>
<feature type="binding site" evidence="10">
    <location>
        <position position="1332"/>
    </location>
    <ligand>
        <name>Zn(2+)</name>
        <dbReference type="ChEBI" id="CHEBI:29105"/>
        <note>catalytic</note>
    </ligand>
</feature>
<dbReference type="Gene3D" id="2.60.40.1910">
    <property type="match status" value="1"/>
</dbReference>
<dbReference type="FunFam" id="2.60.40.1730:FF:000002">
    <property type="entry name" value="Aminopeptidase"/>
    <property type="match status" value="1"/>
</dbReference>
<feature type="active site" description="Proton acceptor" evidence="9">
    <location>
        <position position="1310"/>
    </location>
</feature>
<dbReference type="PANTHER" id="PTHR11533">
    <property type="entry name" value="PROTEASE M1 ZINC METALLOPROTEASE"/>
    <property type="match status" value="1"/>
</dbReference>
<proteinExistence type="inferred from homology"/>
<feature type="compositionally biased region" description="Basic and acidic residues" evidence="12">
    <location>
        <begin position="777"/>
        <end position="786"/>
    </location>
</feature>